<feature type="compositionally biased region" description="Basic and acidic residues" evidence="1">
    <location>
        <begin position="139"/>
        <end position="158"/>
    </location>
</feature>
<evidence type="ECO:0000256" key="1">
    <source>
        <dbReference type="SAM" id="MobiDB-lite"/>
    </source>
</evidence>
<reference evidence="2" key="1">
    <citation type="journal article" date="2008" name="Science">
        <title>The Physcomitrella genome reveals evolutionary insights into the conquest of land by plants.</title>
        <authorList>
            <person name="Rensing S."/>
            <person name="Lang D."/>
            <person name="Zimmer A."/>
            <person name="Terry A."/>
            <person name="Salamov A."/>
            <person name="Shapiro H."/>
            <person name="Nishiyama T."/>
            <person name="Perroud P.-F."/>
            <person name="Lindquist E."/>
            <person name="Kamisugi Y."/>
            <person name="Tanahashi T."/>
            <person name="Sakakibara K."/>
            <person name="Fujita T."/>
            <person name="Oishi K."/>
            <person name="Shin-I T."/>
            <person name="Kuroki Y."/>
            <person name="Toyoda A."/>
            <person name="Suzuki Y."/>
            <person name="Hashimoto A."/>
            <person name="Yamaguchi K."/>
            <person name="Sugano A."/>
            <person name="Kohara Y."/>
            <person name="Fujiyama A."/>
            <person name="Anterola A."/>
            <person name="Aoki S."/>
            <person name="Ashton N."/>
            <person name="Barbazuk W.B."/>
            <person name="Barker E."/>
            <person name="Bennetzen J."/>
            <person name="Bezanilla M."/>
            <person name="Blankenship R."/>
            <person name="Cho S.H."/>
            <person name="Dutcher S."/>
            <person name="Estelle M."/>
            <person name="Fawcett J.A."/>
            <person name="Gundlach H."/>
            <person name="Hanada K."/>
            <person name="Heyl A."/>
            <person name="Hicks K.A."/>
            <person name="Hugh J."/>
            <person name="Lohr M."/>
            <person name="Mayer K."/>
            <person name="Melkozernov A."/>
            <person name="Murata T."/>
            <person name="Nelson D."/>
            <person name="Pils B."/>
            <person name="Prigge M."/>
            <person name="Reiss B."/>
            <person name="Renner T."/>
            <person name="Rombauts S."/>
            <person name="Rushton P."/>
            <person name="Sanderfoot A."/>
            <person name="Schween G."/>
            <person name="Shiu S.-H."/>
            <person name="Stueber K."/>
            <person name="Theodoulou F.L."/>
            <person name="Tu H."/>
            <person name="Van de Peer Y."/>
            <person name="Verrier P.J."/>
            <person name="Waters E."/>
            <person name="Wood A."/>
            <person name="Yang L."/>
            <person name="Cove D."/>
            <person name="Cuming A."/>
            <person name="Hasebe M."/>
            <person name="Lucas S."/>
            <person name="Mishler D.B."/>
            <person name="Reski R."/>
            <person name="Grigoriev I."/>
            <person name="Quatrano R.S."/>
            <person name="Boore J.L."/>
        </authorList>
    </citation>
    <scope>NUCLEOTIDE SEQUENCE [LARGE SCALE GENOMIC DNA]</scope>
</reference>
<dbReference type="EMBL" id="DS546925">
    <property type="protein sequence ID" value="EDQ48090.1"/>
    <property type="molecule type" value="Genomic_DNA"/>
</dbReference>
<feature type="region of interest" description="Disordered" evidence="1">
    <location>
        <begin position="110"/>
        <end position="198"/>
    </location>
</feature>
<organism>
    <name type="scientific">Physcomitrium patens</name>
    <name type="common">Spreading-leaved earth moss</name>
    <name type="synonym">Physcomitrella patens</name>
    <dbReference type="NCBI Taxonomy" id="3218"/>
    <lineage>
        <taxon>Eukaryota</taxon>
        <taxon>Viridiplantae</taxon>
        <taxon>Streptophyta</taxon>
        <taxon>Embryophyta</taxon>
        <taxon>Bryophyta</taxon>
        <taxon>Bryophytina</taxon>
        <taxon>Bryopsida</taxon>
        <taxon>Funariidae</taxon>
        <taxon>Funariales</taxon>
        <taxon>Funariaceae</taxon>
        <taxon>Physcomitrium</taxon>
    </lineage>
</organism>
<name>A9U8B3_PHYPA</name>
<dbReference type="AlphaFoldDB" id="A9U8B3"/>
<proteinExistence type="predicted"/>
<feature type="compositionally biased region" description="Basic and acidic residues" evidence="1">
    <location>
        <begin position="166"/>
        <end position="181"/>
    </location>
</feature>
<sequence>MREQVAEHRYAVQESQIHLRHRSRHRLAADRLAEAVTAPISMMPSVPSWMMPARSFRIPPRVAISSGGAADSELGRHVACDETEQDRSLNHGRDGGGHADRLHAVAAYDEAAEKERGDEQSRRMKLGEPGDDDGGIAVARRDAVHEPVGDSRHLRHAGDAGQSAADAHDDQDMTADVDARSPRRIGIGSDQPELVAPA</sequence>
<feature type="non-terminal residue" evidence="2">
    <location>
        <position position="198"/>
    </location>
</feature>
<feature type="compositionally biased region" description="Basic and acidic residues" evidence="1">
    <location>
        <begin position="111"/>
        <end position="128"/>
    </location>
</feature>
<protein>
    <submittedName>
        <fullName evidence="2">Predicted protein</fullName>
    </submittedName>
</protein>
<accession>A9U8B3</accession>
<evidence type="ECO:0000313" key="2">
    <source>
        <dbReference type="EMBL" id="EDQ48090.1"/>
    </source>
</evidence>
<gene>
    <name evidence="2" type="ORF">PHYPADRAFT_104314</name>
</gene>